<dbReference type="RefSeq" id="WP_167178010.1">
    <property type="nucleotide sequence ID" value="NZ_BAAAEJ010000008.1"/>
</dbReference>
<evidence type="ECO:0000256" key="1">
    <source>
        <dbReference type="SAM" id="Phobius"/>
    </source>
</evidence>
<proteinExistence type="predicted"/>
<feature type="transmembrane region" description="Helical" evidence="1">
    <location>
        <begin position="38"/>
        <end position="60"/>
    </location>
</feature>
<dbReference type="EMBL" id="BAAAEJ010000008">
    <property type="protein sequence ID" value="GAA0395799.1"/>
    <property type="molecule type" value="Genomic_DNA"/>
</dbReference>
<dbReference type="Pfam" id="PF03544">
    <property type="entry name" value="TonB_C"/>
    <property type="match status" value="1"/>
</dbReference>
<reference evidence="4" key="1">
    <citation type="journal article" date="2019" name="Int. J. Syst. Evol. Microbiol.">
        <title>The Global Catalogue of Microorganisms (GCM) 10K type strain sequencing project: providing services to taxonomists for standard genome sequencing and annotation.</title>
        <authorList>
            <consortium name="The Broad Institute Genomics Platform"/>
            <consortium name="The Broad Institute Genome Sequencing Center for Infectious Disease"/>
            <person name="Wu L."/>
            <person name="Ma J."/>
        </authorList>
    </citation>
    <scope>NUCLEOTIDE SEQUENCE [LARGE SCALE GENOMIC DNA]</scope>
    <source>
        <strain evidence="4">JCM 13476</strain>
    </source>
</reference>
<keyword evidence="1" id="KW-0472">Membrane</keyword>
<dbReference type="Gene3D" id="3.30.1150.10">
    <property type="match status" value="1"/>
</dbReference>
<accession>A0ABP3IAQ6</accession>
<dbReference type="SUPFAM" id="SSF74653">
    <property type="entry name" value="TolA/TonB C-terminal domain"/>
    <property type="match status" value="1"/>
</dbReference>
<evidence type="ECO:0000313" key="3">
    <source>
        <dbReference type="EMBL" id="GAA0395799.1"/>
    </source>
</evidence>
<gene>
    <name evidence="3" type="ORF">GCM10009093_22950</name>
</gene>
<keyword evidence="1" id="KW-1133">Transmembrane helix</keyword>
<sequence length="200" mass="21623">MRNKLGPNKYKPDRPSYHYFDEQPDTSYWHNRYGDPRFTLTLLLIFLISGALVVGAVVLARSVKAKRAAANALPPLITLIDENGTRTVLSLDAPVEMICPAQSGEAASSEPQPTWTVPPAPNAHDFPLAALDAGIGGAASVTCLAMPDGRVRDCRVTTETPAGYGFGESAINIVQRGCLTRFSEELSPAEFTVRVPFNIH</sequence>
<protein>
    <recommendedName>
        <fullName evidence="2">TonB C-terminal domain-containing protein</fullName>
    </recommendedName>
</protein>
<evidence type="ECO:0000259" key="2">
    <source>
        <dbReference type="Pfam" id="PF03544"/>
    </source>
</evidence>
<feature type="domain" description="TonB C-terminal" evidence="2">
    <location>
        <begin position="125"/>
        <end position="198"/>
    </location>
</feature>
<evidence type="ECO:0000313" key="4">
    <source>
        <dbReference type="Proteomes" id="UP001500791"/>
    </source>
</evidence>
<keyword evidence="4" id="KW-1185">Reference proteome</keyword>
<keyword evidence="1" id="KW-0812">Transmembrane</keyword>
<organism evidence="3 4">
    <name type="scientific">Brevundimonas terrae</name>
    <dbReference type="NCBI Taxonomy" id="363631"/>
    <lineage>
        <taxon>Bacteria</taxon>
        <taxon>Pseudomonadati</taxon>
        <taxon>Pseudomonadota</taxon>
        <taxon>Alphaproteobacteria</taxon>
        <taxon>Caulobacterales</taxon>
        <taxon>Caulobacteraceae</taxon>
        <taxon>Brevundimonas</taxon>
    </lineage>
</organism>
<dbReference type="Proteomes" id="UP001500791">
    <property type="component" value="Unassembled WGS sequence"/>
</dbReference>
<comment type="caution">
    <text evidence="3">The sequence shown here is derived from an EMBL/GenBank/DDBJ whole genome shotgun (WGS) entry which is preliminary data.</text>
</comment>
<dbReference type="InterPro" id="IPR037682">
    <property type="entry name" value="TonB_C"/>
</dbReference>
<name>A0ABP3IAQ6_9CAUL</name>